<accession>A0A382DJP4</accession>
<gene>
    <name evidence="1" type="ORF">METZ01_LOCUS191472</name>
</gene>
<proteinExistence type="predicted"/>
<dbReference type="AlphaFoldDB" id="A0A382DJP4"/>
<protein>
    <submittedName>
        <fullName evidence="1">Uncharacterized protein</fullName>
    </submittedName>
</protein>
<evidence type="ECO:0000313" key="1">
    <source>
        <dbReference type="EMBL" id="SVB38618.1"/>
    </source>
</evidence>
<dbReference type="Gene3D" id="3.90.1720.10">
    <property type="entry name" value="endopeptidase domain like (from Nostoc punctiforme)"/>
    <property type="match status" value="1"/>
</dbReference>
<dbReference type="Pfam" id="PF05708">
    <property type="entry name" value="Peptidase_C92"/>
    <property type="match status" value="1"/>
</dbReference>
<reference evidence="1" key="1">
    <citation type="submission" date="2018-05" db="EMBL/GenBank/DDBJ databases">
        <authorList>
            <person name="Lanie J.A."/>
            <person name="Ng W.-L."/>
            <person name="Kazmierczak K.M."/>
            <person name="Andrzejewski T.M."/>
            <person name="Davidsen T.M."/>
            <person name="Wayne K.J."/>
            <person name="Tettelin H."/>
            <person name="Glass J.I."/>
            <person name="Rusch D."/>
            <person name="Podicherti R."/>
            <person name="Tsui H.-C.T."/>
            <person name="Winkler M.E."/>
        </authorList>
    </citation>
    <scope>NUCLEOTIDE SEQUENCE</scope>
</reference>
<name>A0A382DJP4_9ZZZZ</name>
<feature type="non-terminal residue" evidence="1">
    <location>
        <position position="1"/>
    </location>
</feature>
<sequence>IARELYMRELHVIGTPLNRLYNDPTYRVFLDELDELHQIHTKLRKTIFNQSRILSADLENRLRHSEIKKKVDGLIETTGGLLAAIRAFVMTQVGDLKSPVYEPLSFSPAEKEQVVSQLKTGDIILTFSEGYLSNIFLPGVFTHSIIYVGTRDGWSAKDWDALNLTPAQRNMIRPEDDIIEALSEGVVSGTMDHTLDSKINRMVVFRPLLESAEMKSAIKEAHAYLGNEYDFSFDINDASKQICTEIIYRAFNGKNNIRFDLVNWIGTMTLNADDIGKAALKSESIEFLMLIVEDNYRPGHARISRGNTGLEMIKELLN</sequence>
<dbReference type="SUPFAM" id="SSF54001">
    <property type="entry name" value="Cysteine proteinases"/>
    <property type="match status" value="1"/>
</dbReference>
<dbReference type="InterPro" id="IPR024453">
    <property type="entry name" value="Peptidase_C92"/>
</dbReference>
<organism evidence="1">
    <name type="scientific">marine metagenome</name>
    <dbReference type="NCBI Taxonomy" id="408172"/>
    <lineage>
        <taxon>unclassified sequences</taxon>
        <taxon>metagenomes</taxon>
        <taxon>ecological metagenomes</taxon>
    </lineage>
</organism>
<dbReference type="InterPro" id="IPR038765">
    <property type="entry name" value="Papain-like_cys_pep_sf"/>
</dbReference>
<dbReference type="EMBL" id="UINC01039722">
    <property type="protein sequence ID" value="SVB38618.1"/>
    <property type="molecule type" value="Genomic_DNA"/>
</dbReference>